<keyword evidence="10" id="KW-1185">Reference proteome</keyword>
<sequence length="124" mass="13671">MFRLTRPLFQALRSTTGLTGLAVHPDPLPVLTQTYQNTLTTLSHIPATSVYRQATEALIQKKLDIVKAANADVAAAEKALDEGMIEESLLIAVDELKLAAQMVEWKAWEPLAEKPAPGQWEYIS</sequence>
<organism evidence="9 10">
    <name type="scientific">Mycena venus</name>
    <dbReference type="NCBI Taxonomy" id="2733690"/>
    <lineage>
        <taxon>Eukaryota</taxon>
        <taxon>Fungi</taxon>
        <taxon>Dikarya</taxon>
        <taxon>Basidiomycota</taxon>
        <taxon>Agaricomycotina</taxon>
        <taxon>Agaricomycetes</taxon>
        <taxon>Agaricomycetidae</taxon>
        <taxon>Agaricales</taxon>
        <taxon>Marasmiineae</taxon>
        <taxon>Mycenaceae</taxon>
        <taxon>Mycena</taxon>
    </lineage>
</organism>
<evidence type="ECO:0000256" key="4">
    <source>
        <dbReference type="ARBA" id="ARBA00022660"/>
    </source>
</evidence>
<name>A0A8H6XWQ3_9AGAR</name>
<evidence type="ECO:0000256" key="5">
    <source>
        <dbReference type="ARBA" id="ARBA00022792"/>
    </source>
</evidence>
<dbReference type="PANTHER" id="PTHR12653">
    <property type="entry name" value="NADH-UBIQUINONE OXIDOREDUCTASE 13 KD-B SUBUNIT"/>
    <property type="match status" value="1"/>
</dbReference>
<evidence type="ECO:0000256" key="2">
    <source>
        <dbReference type="ARBA" id="ARBA00010261"/>
    </source>
</evidence>
<protein>
    <submittedName>
        <fullName evidence="9">NADH dehydrogenase 1 alpha subcomplex subunit 5</fullName>
    </submittedName>
</protein>
<dbReference type="GO" id="GO:0022904">
    <property type="term" value="P:respiratory electron transport chain"/>
    <property type="evidence" value="ECO:0007669"/>
    <property type="project" value="InterPro"/>
</dbReference>
<dbReference type="InterPro" id="IPR006806">
    <property type="entry name" value="NDUFA5"/>
</dbReference>
<accession>A0A8H6XWQ3</accession>
<evidence type="ECO:0000256" key="8">
    <source>
        <dbReference type="ARBA" id="ARBA00023136"/>
    </source>
</evidence>
<dbReference type="PANTHER" id="PTHR12653:SF0">
    <property type="entry name" value="NADH DEHYDROGENASE [UBIQUINONE] 1 ALPHA SUBCOMPLEX SUBUNIT 5"/>
    <property type="match status" value="1"/>
</dbReference>
<keyword evidence="8" id="KW-0472">Membrane</keyword>
<evidence type="ECO:0000256" key="1">
    <source>
        <dbReference type="ARBA" id="ARBA00004443"/>
    </source>
</evidence>
<comment type="similarity">
    <text evidence="2">Belongs to the complex I NDUFA5 subunit family.</text>
</comment>
<evidence type="ECO:0000256" key="6">
    <source>
        <dbReference type="ARBA" id="ARBA00022982"/>
    </source>
</evidence>
<evidence type="ECO:0000313" key="10">
    <source>
        <dbReference type="Proteomes" id="UP000620124"/>
    </source>
</evidence>
<dbReference type="EMBL" id="JACAZI010000012">
    <property type="protein sequence ID" value="KAF7347796.1"/>
    <property type="molecule type" value="Genomic_DNA"/>
</dbReference>
<dbReference type="Proteomes" id="UP000620124">
    <property type="component" value="Unassembled WGS sequence"/>
</dbReference>
<evidence type="ECO:0000313" key="9">
    <source>
        <dbReference type="EMBL" id="KAF7347796.1"/>
    </source>
</evidence>
<keyword evidence="4" id="KW-0679">Respiratory chain</keyword>
<comment type="subcellular location">
    <subcellularLocation>
        <location evidence="1">Mitochondrion inner membrane</location>
        <topology evidence="1">Peripheral membrane protein</topology>
        <orientation evidence="1">Matrix side</orientation>
    </subcellularLocation>
</comment>
<evidence type="ECO:0000256" key="3">
    <source>
        <dbReference type="ARBA" id="ARBA00022448"/>
    </source>
</evidence>
<dbReference type="GO" id="GO:0005743">
    <property type="term" value="C:mitochondrial inner membrane"/>
    <property type="evidence" value="ECO:0007669"/>
    <property type="project" value="UniProtKB-SubCell"/>
</dbReference>
<keyword evidence="6" id="KW-0249">Electron transport</keyword>
<evidence type="ECO:0000256" key="7">
    <source>
        <dbReference type="ARBA" id="ARBA00023128"/>
    </source>
</evidence>
<keyword evidence="3" id="KW-0813">Transport</keyword>
<dbReference type="AlphaFoldDB" id="A0A8H6XWQ3"/>
<dbReference type="OrthoDB" id="286811at2759"/>
<dbReference type="Pfam" id="PF04716">
    <property type="entry name" value="ETC_C1_NDUFA5"/>
    <property type="match status" value="1"/>
</dbReference>
<proteinExistence type="inferred from homology"/>
<gene>
    <name evidence="9" type="ORF">MVEN_01537100</name>
</gene>
<keyword evidence="7" id="KW-0496">Mitochondrion</keyword>
<keyword evidence="5" id="KW-0999">Mitochondrion inner membrane</keyword>
<comment type="caution">
    <text evidence="9">The sequence shown here is derived from an EMBL/GenBank/DDBJ whole genome shotgun (WGS) entry which is preliminary data.</text>
</comment>
<reference evidence="9" key="1">
    <citation type="submission" date="2020-05" db="EMBL/GenBank/DDBJ databases">
        <title>Mycena genomes resolve the evolution of fungal bioluminescence.</title>
        <authorList>
            <person name="Tsai I.J."/>
        </authorList>
    </citation>
    <scope>NUCLEOTIDE SEQUENCE</scope>
    <source>
        <strain evidence="9">CCC161011</strain>
    </source>
</reference>